<organism evidence="1 2">
    <name type="scientific">Fusarium kuroshium</name>
    <dbReference type="NCBI Taxonomy" id="2010991"/>
    <lineage>
        <taxon>Eukaryota</taxon>
        <taxon>Fungi</taxon>
        <taxon>Dikarya</taxon>
        <taxon>Ascomycota</taxon>
        <taxon>Pezizomycotina</taxon>
        <taxon>Sordariomycetes</taxon>
        <taxon>Hypocreomycetidae</taxon>
        <taxon>Hypocreales</taxon>
        <taxon>Nectriaceae</taxon>
        <taxon>Fusarium</taxon>
        <taxon>Fusarium solani species complex</taxon>
    </lineage>
</organism>
<dbReference type="AlphaFoldDB" id="A0A3M2R5X9"/>
<dbReference type="EMBL" id="NKUJ01000689">
    <property type="protein sequence ID" value="RMJ00559.1"/>
    <property type="molecule type" value="Genomic_DNA"/>
</dbReference>
<evidence type="ECO:0000313" key="1">
    <source>
        <dbReference type="EMBL" id="RMJ00559.1"/>
    </source>
</evidence>
<gene>
    <name evidence="1" type="ORF">CDV36_015888</name>
</gene>
<accession>A0A3M2R5X9</accession>
<keyword evidence="2" id="KW-1185">Reference proteome</keyword>
<dbReference type="OrthoDB" id="4777915at2759"/>
<dbReference type="Proteomes" id="UP000277212">
    <property type="component" value="Unassembled WGS sequence"/>
</dbReference>
<reference evidence="1 2" key="1">
    <citation type="submission" date="2017-06" db="EMBL/GenBank/DDBJ databases">
        <title>Comparative genomic analysis of Ambrosia Fusariam Clade fungi.</title>
        <authorList>
            <person name="Stajich J.E."/>
            <person name="Carrillo J."/>
            <person name="Kijimoto T."/>
            <person name="Eskalen A."/>
            <person name="O'Donnell K."/>
            <person name="Kasson M."/>
        </authorList>
    </citation>
    <scope>NUCLEOTIDE SEQUENCE [LARGE SCALE GENOMIC DNA]</scope>
    <source>
        <strain evidence="1">UCR3666</strain>
    </source>
</reference>
<sequence length="100" mass="11721">MDLNLELYRSILHLPPWERRERMGHLPQSELDRVTAIIRREKKAQRLEESIAGRDLVEVALADPSEITKYTQLQYTLLGRTIYSDDEARMVKRITNNVAD</sequence>
<comment type="caution">
    <text evidence="1">The sequence shown here is derived from an EMBL/GenBank/DDBJ whole genome shotgun (WGS) entry which is preliminary data.</text>
</comment>
<name>A0A3M2R5X9_9HYPO</name>
<proteinExistence type="predicted"/>
<evidence type="ECO:0000313" key="2">
    <source>
        <dbReference type="Proteomes" id="UP000277212"/>
    </source>
</evidence>
<protein>
    <submittedName>
        <fullName evidence="1">Uncharacterized protein</fullName>
    </submittedName>
</protein>
<feature type="non-terminal residue" evidence="1">
    <location>
        <position position="100"/>
    </location>
</feature>